<feature type="transmembrane region" description="Helical" evidence="1">
    <location>
        <begin position="197"/>
        <end position="217"/>
    </location>
</feature>
<dbReference type="InterPro" id="IPR050640">
    <property type="entry name" value="Bact_2-comp_sensor_kinase"/>
</dbReference>
<protein>
    <submittedName>
        <fullName evidence="3">Contig14, whole genome shotgun sequence</fullName>
    </submittedName>
</protein>
<organism evidence="3 4">
    <name type="scientific">Pedobacter lusitanus</name>
    <dbReference type="NCBI Taxonomy" id="1503925"/>
    <lineage>
        <taxon>Bacteria</taxon>
        <taxon>Pseudomonadati</taxon>
        <taxon>Bacteroidota</taxon>
        <taxon>Sphingobacteriia</taxon>
        <taxon>Sphingobacteriales</taxon>
        <taxon>Sphingobacteriaceae</taxon>
        <taxon>Pedobacter</taxon>
    </lineage>
</organism>
<evidence type="ECO:0000313" key="3">
    <source>
        <dbReference type="EMBL" id="KIO78388.1"/>
    </source>
</evidence>
<feature type="transmembrane region" description="Helical" evidence="1">
    <location>
        <begin position="238"/>
        <end position="255"/>
    </location>
</feature>
<accession>A0A0D0F9J1</accession>
<dbReference type="AlphaFoldDB" id="A0A0D0F9J1"/>
<dbReference type="InterPro" id="IPR036890">
    <property type="entry name" value="HATPase_C_sf"/>
</dbReference>
<feature type="transmembrane region" description="Helical" evidence="1">
    <location>
        <begin position="89"/>
        <end position="110"/>
    </location>
</feature>
<gene>
    <name evidence="3" type="ORF">TH53_03645</name>
</gene>
<dbReference type="Gene3D" id="3.30.565.10">
    <property type="entry name" value="Histidine kinase-like ATPase, C-terminal domain"/>
    <property type="match status" value="1"/>
</dbReference>
<name>A0A0D0F9J1_9SPHI</name>
<dbReference type="PANTHER" id="PTHR34220">
    <property type="entry name" value="SENSOR HISTIDINE KINASE YPDA"/>
    <property type="match status" value="1"/>
</dbReference>
<comment type="caution">
    <text evidence="3">The sequence shown here is derived from an EMBL/GenBank/DDBJ whole genome shotgun (WGS) entry which is preliminary data.</text>
</comment>
<dbReference type="InterPro" id="IPR010559">
    <property type="entry name" value="Sig_transdc_His_kin_internal"/>
</dbReference>
<feature type="domain" description="Signal transduction histidine kinase internal region" evidence="2">
    <location>
        <begin position="308"/>
        <end position="384"/>
    </location>
</feature>
<evidence type="ECO:0000259" key="2">
    <source>
        <dbReference type="Pfam" id="PF06580"/>
    </source>
</evidence>
<feature type="transmembrane region" description="Helical" evidence="1">
    <location>
        <begin position="172"/>
        <end position="191"/>
    </location>
</feature>
<keyword evidence="1" id="KW-0472">Membrane</keyword>
<dbReference type="Pfam" id="PF06580">
    <property type="entry name" value="His_kinase"/>
    <property type="match status" value="1"/>
</dbReference>
<keyword evidence="1" id="KW-0812">Transmembrane</keyword>
<dbReference type="GO" id="GO:0016020">
    <property type="term" value="C:membrane"/>
    <property type="evidence" value="ECO:0007669"/>
    <property type="project" value="InterPro"/>
</dbReference>
<dbReference type="GO" id="GO:0000155">
    <property type="term" value="F:phosphorelay sensor kinase activity"/>
    <property type="evidence" value="ECO:0007669"/>
    <property type="project" value="InterPro"/>
</dbReference>
<keyword evidence="1" id="KW-1133">Transmembrane helix</keyword>
<feature type="transmembrane region" description="Helical" evidence="1">
    <location>
        <begin position="60"/>
        <end position="82"/>
    </location>
</feature>
<feature type="transmembrane region" description="Helical" evidence="1">
    <location>
        <begin position="130"/>
        <end position="151"/>
    </location>
</feature>
<evidence type="ECO:0000313" key="4">
    <source>
        <dbReference type="Proteomes" id="UP000032049"/>
    </source>
</evidence>
<dbReference type="Proteomes" id="UP000032049">
    <property type="component" value="Unassembled WGS sequence"/>
</dbReference>
<dbReference type="PANTHER" id="PTHR34220:SF7">
    <property type="entry name" value="SENSOR HISTIDINE KINASE YPDA"/>
    <property type="match status" value="1"/>
</dbReference>
<dbReference type="EMBL" id="JXRA01000014">
    <property type="protein sequence ID" value="KIO78388.1"/>
    <property type="molecule type" value="Genomic_DNA"/>
</dbReference>
<dbReference type="SUPFAM" id="SSF55874">
    <property type="entry name" value="ATPase domain of HSP90 chaperone/DNA topoisomerase II/histidine kinase"/>
    <property type="match status" value="1"/>
</dbReference>
<proteinExistence type="predicted"/>
<keyword evidence="4" id="KW-1185">Reference proteome</keyword>
<sequence length="500" mass="57328">MKIDIKDLNKIEFWTVSVIYGFAIMLLISNGSDSHISTPYNFELARINFSYFSNYFMPGLFKYSILYFSFLLLNFCCLPQLYKKTNTGVNLSILFAVYLVSGLVLSIAQTYSQAYILVQYDNLDEAYDHIFFKGFTYAGWVVVLTAIYVALKKLIIHLIENKGEESNKRMKLEIAFASAFWFVGILVWLSIGVDFEVILCWTLVVGACAFLTIYSIYYLIPTTLAQEKRFRHFFGKNILLTLLFTIPLGLIAVVITGRGEMFPIVNAFHIPAQLLISTPLAWYIYKTRNATDQQIFTLKKELGKSDANLGFLKSQINPHFLFNALNTLYGTALQEKADRTGEGIQKLGDMMRFMLHENMQDKISLTRDIDYLNNYIELQKLRTSTTVDILIKTEIEEQLADLKISPMLLIPFVENAFKHGISLQSPSHIKVTLQTKANMLYFDVNNSIHLKADGDPEKINSGIGLQNVKQRLNLLYPKKHELIIRESAREFYVHLTLNLD</sequence>
<dbReference type="STRING" id="1503925.TH53_03645"/>
<feature type="transmembrane region" description="Helical" evidence="1">
    <location>
        <begin position="12"/>
        <end position="29"/>
    </location>
</feature>
<dbReference type="RefSeq" id="WP_041878473.1">
    <property type="nucleotide sequence ID" value="NZ_CP157278.1"/>
</dbReference>
<evidence type="ECO:0000256" key="1">
    <source>
        <dbReference type="SAM" id="Phobius"/>
    </source>
</evidence>
<reference evidence="3 4" key="1">
    <citation type="submission" date="2015-01" db="EMBL/GenBank/DDBJ databases">
        <title>Draft genome sequence of Pedobacter sp. NL19 isolated from sludge of an effluent treatment pond in an abandoned uranium mine.</title>
        <authorList>
            <person name="Santos T."/>
            <person name="Caetano T."/>
            <person name="Covas C."/>
            <person name="Cruz A."/>
            <person name="Mendo S."/>
        </authorList>
    </citation>
    <scope>NUCLEOTIDE SEQUENCE [LARGE SCALE GENOMIC DNA]</scope>
    <source>
        <strain evidence="3 4">NL19</strain>
    </source>
</reference>